<dbReference type="PANTHER" id="PTHR21137:SF35">
    <property type="entry name" value="ODORANT RECEPTOR 19A-RELATED"/>
    <property type="match status" value="1"/>
</dbReference>
<dbReference type="Proteomes" id="UP001458880">
    <property type="component" value="Unassembled WGS sequence"/>
</dbReference>
<protein>
    <recommendedName>
        <fullName evidence="10">Odorant receptor</fullName>
    </recommendedName>
</protein>
<keyword evidence="4 10" id="KW-0812">Transmembrane</keyword>
<evidence type="ECO:0000256" key="8">
    <source>
        <dbReference type="ARBA" id="ARBA00023170"/>
    </source>
</evidence>
<feature type="transmembrane region" description="Helical" evidence="10">
    <location>
        <begin position="266"/>
        <end position="287"/>
    </location>
</feature>
<comment type="caution">
    <text evidence="10">Lacks conserved residue(s) required for the propagation of feature annotation.</text>
</comment>
<keyword evidence="8 10" id="KW-0675">Receptor</keyword>
<keyword evidence="6 10" id="KW-1133">Transmembrane helix</keyword>
<dbReference type="PANTHER" id="PTHR21137">
    <property type="entry name" value="ODORANT RECEPTOR"/>
    <property type="match status" value="1"/>
</dbReference>
<keyword evidence="5 10" id="KW-0552">Olfaction</keyword>
<evidence type="ECO:0000256" key="7">
    <source>
        <dbReference type="ARBA" id="ARBA00023136"/>
    </source>
</evidence>
<reference evidence="11 12" key="1">
    <citation type="journal article" date="2024" name="BMC Genomics">
        <title>De novo assembly and annotation of Popillia japonica's genome with initial clues to its potential as an invasive pest.</title>
        <authorList>
            <person name="Cucini C."/>
            <person name="Boschi S."/>
            <person name="Funari R."/>
            <person name="Cardaioli E."/>
            <person name="Iannotti N."/>
            <person name="Marturano G."/>
            <person name="Paoli F."/>
            <person name="Bruttini M."/>
            <person name="Carapelli A."/>
            <person name="Frati F."/>
            <person name="Nardi F."/>
        </authorList>
    </citation>
    <scope>NUCLEOTIDE SEQUENCE [LARGE SCALE GENOMIC DNA]</scope>
    <source>
        <strain evidence="11">DMR45628</strain>
    </source>
</reference>
<gene>
    <name evidence="11" type="ORF">QE152_g23086</name>
</gene>
<evidence type="ECO:0000256" key="10">
    <source>
        <dbReference type="RuleBase" id="RU351113"/>
    </source>
</evidence>
<name>A0AAW1KII8_POPJA</name>
<dbReference type="Pfam" id="PF02949">
    <property type="entry name" value="7tm_6"/>
    <property type="match status" value="1"/>
</dbReference>
<evidence type="ECO:0000256" key="4">
    <source>
        <dbReference type="ARBA" id="ARBA00022692"/>
    </source>
</evidence>
<dbReference type="GO" id="GO:0005549">
    <property type="term" value="F:odorant binding"/>
    <property type="evidence" value="ECO:0007669"/>
    <property type="project" value="InterPro"/>
</dbReference>
<comment type="caution">
    <text evidence="11">The sequence shown here is derived from an EMBL/GenBank/DDBJ whole genome shotgun (WGS) entry which is preliminary data.</text>
</comment>
<keyword evidence="7 10" id="KW-0472">Membrane</keyword>
<evidence type="ECO:0000313" key="11">
    <source>
        <dbReference type="EMBL" id="KAK9718694.1"/>
    </source>
</evidence>
<evidence type="ECO:0000256" key="3">
    <source>
        <dbReference type="ARBA" id="ARBA00022606"/>
    </source>
</evidence>
<evidence type="ECO:0000256" key="9">
    <source>
        <dbReference type="ARBA" id="ARBA00023224"/>
    </source>
</evidence>
<feature type="transmembrane region" description="Helical" evidence="10">
    <location>
        <begin position="183"/>
        <end position="207"/>
    </location>
</feature>
<dbReference type="GO" id="GO:0007165">
    <property type="term" value="P:signal transduction"/>
    <property type="evidence" value="ECO:0007669"/>
    <property type="project" value="UniProtKB-KW"/>
</dbReference>
<organism evidence="11 12">
    <name type="scientific">Popillia japonica</name>
    <name type="common">Japanese beetle</name>
    <dbReference type="NCBI Taxonomy" id="7064"/>
    <lineage>
        <taxon>Eukaryota</taxon>
        <taxon>Metazoa</taxon>
        <taxon>Ecdysozoa</taxon>
        <taxon>Arthropoda</taxon>
        <taxon>Hexapoda</taxon>
        <taxon>Insecta</taxon>
        <taxon>Pterygota</taxon>
        <taxon>Neoptera</taxon>
        <taxon>Endopterygota</taxon>
        <taxon>Coleoptera</taxon>
        <taxon>Polyphaga</taxon>
        <taxon>Scarabaeiformia</taxon>
        <taxon>Scarabaeidae</taxon>
        <taxon>Rutelinae</taxon>
        <taxon>Popillia</taxon>
    </lineage>
</organism>
<keyword evidence="3 10" id="KW-0716">Sensory transduction</keyword>
<feature type="transmembrane region" description="Helical" evidence="10">
    <location>
        <begin position="37"/>
        <end position="60"/>
    </location>
</feature>
<sequence length="396" mass="45811">MVLPLFSYPDKLPKNYFVLQRVVLKTLGISFTGNESFFYRIYSILWLTSVVLSFSIVEFYEIYVYMDDMDALVNNLSYLGTDLLAQRIGRTLDNIEKDVFAPNKLRGGDLEERLIKRCIVISNTQTCLYYLAVIVVCIFAAIGSMLKRILHPEAPKWETPFTTFSWFETNTSPMYEMIWAYQLWWRALYALIVSSADSLIAGVLAHISTQCLILQNSVRNIISIAQKELKSSDINVVPPRILAKQIKENVNYHMAIIDIANQFEELFNVLVLIIFVATLFILCFIMYHASLFNPLSIRAAQDFSYVIVICIQVFMYCYWGNQVRLESEKVAIACSQVDFVGTDVQFQKSLCLIIRRCQKPIVLTAGKFTTLSLQTYVWIIRLSYSYYMVLRNYNNR</sequence>
<evidence type="ECO:0000256" key="1">
    <source>
        <dbReference type="ARBA" id="ARBA00004651"/>
    </source>
</evidence>
<evidence type="ECO:0000256" key="6">
    <source>
        <dbReference type="ARBA" id="ARBA00022989"/>
    </source>
</evidence>
<evidence type="ECO:0000256" key="2">
    <source>
        <dbReference type="ARBA" id="ARBA00022475"/>
    </source>
</evidence>
<feature type="transmembrane region" description="Helical" evidence="10">
    <location>
        <begin position="299"/>
        <end position="319"/>
    </location>
</feature>
<dbReference type="AlphaFoldDB" id="A0AAW1KII8"/>
<keyword evidence="12" id="KW-1185">Reference proteome</keyword>
<accession>A0AAW1KII8</accession>
<proteinExistence type="inferred from homology"/>
<dbReference type="GO" id="GO:0004984">
    <property type="term" value="F:olfactory receptor activity"/>
    <property type="evidence" value="ECO:0007669"/>
    <property type="project" value="InterPro"/>
</dbReference>
<dbReference type="InterPro" id="IPR004117">
    <property type="entry name" value="7tm6_olfct_rcpt"/>
</dbReference>
<keyword evidence="9 10" id="KW-0807">Transducer</keyword>
<feature type="transmembrane region" description="Helical" evidence="10">
    <location>
        <begin position="127"/>
        <end position="146"/>
    </location>
</feature>
<keyword evidence="2" id="KW-1003">Cell membrane</keyword>
<dbReference type="GO" id="GO:0005886">
    <property type="term" value="C:plasma membrane"/>
    <property type="evidence" value="ECO:0007669"/>
    <property type="project" value="UniProtKB-SubCell"/>
</dbReference>
<comment type="subcellular location">
    <subcellularLocation>
        <location evidence="1 10">Cell membrane</location>
        <topology evidence="1 10">Multi-pass membrane protein</topology>
    </subcellularLocation>
</comment>
<dbReference type="EMBL" id="JASPKY010000226">
    <property type="protein sequence ID" value="KAK9718694.1"/>
    <property type="molecule type" value="Genomic_DNA"/>
</dbReference>
<evidence type="ECO:0000313" key="12">
    <source>
        <dbReference type="Proteomes" id="UP001458880"/>
    </source>
</evidence>
<evidence type="ECO:0000256" key="5">
    <source>
        <dbReference type="ARBA" id="ARBA00022725"/>
    </source>
</evidence>
<comment type="similarity">
    <text evidence="10">Belongs to the insect chemoreceptor superfamily. Heteromeric odorant receptor channel (TC 1.A.69) family.</text>
</comment>